<dbReference type="InterPro" id="IPR049219">
    <property type="entry name" value="DUF6841"/>
</dbReference>
<evidence type="ECO:0000259" key="1">
    <source>
        <dbReference type="Pfam" id="PF20795"/>
    </source>
</evidence>
<feature type="domain" description="DUF6841" evidence="1">
    <location>
        <begin position="7"/>
        <end position="130"/>
    </location>
</feature>
<dbReference type="AlphaFoldDB" id="A0A238ZN18"/>
<dbReference type="Pfam" id="PF20795">
    <property type="entry name" value="DUF6841"/>
    <property type="match status" value="1"/>
</dbReference>
<dbReference type="EMBL" id="FZOH01000001">
    <property type="protein sequence ID" value="SNR84846.1"/>
    <property type="molecule type" value="Genomic_DNA"/>
</dbReference>
<evidence type="ECO:0000313" key="2">
    <source>
        <dbReference type="EMBL" id="SNR84846.1"/>
    </source>
</evidence>
<proteinExistence type="predicted"/>
<evidence type="ECO:0000313" key="3">
    <source>
        <dbReference type="Proteomes" id="UP000198386"/>
    </source>
</evidence>
<name>A0A238ZN18_9ACTN</name>
<keyword evidence="3" id="KW-1185">Reference proteome</keyword>
<protein>
    <recommendedName>
        <fullName evidence="1">DUF6841 domain-containing protein</fullName>
    </recommendedName>
</protein>
<organism evidence="2 3">
    <name type="scientific">Geodermatophilus saharensis</name>
    <dbReference type="NCBI Taxonomy" id="1137994"/>
    <lineage>
        <taxon>Bacteria</taxon>
        <taxon>Bacillati</taxon>
        <taxon>Actinomycetota</taxon>
        <taxon>Actinomycetes</taxon>
        <taxon>Geodermatophilales</taxon>
        <taxon>Geodermatophilaceae</taxon>
        <taxon>Geodermatophilus</taxon>
    </lineage>
</organism>
<gene>
    <name evidence="2" type="ORF">SAMN04488107_0202</name>
</gene>
<accession>A0A238ZN18</accession>
<reference evidence="3" key="1">
    <citation type="submission" date="2017-06" db="EMBL/GenBank/DDBJ databases">
        <authorList>
            <person name="Varghese N."/>
            <person name="Submissions S."/>
        </authorList>
    </citation>
    <scope>NUCLEOTIDE SEQUENCE [LARGE SCALE GENOMIC DNA]</scope>
    <source>
        <strain evidence="3">DSM 45423</strain>
    </source>
</reference>
<sequence>MDEPGFGRWFAAYLADFAALGRGDTDDLTRLLAHYGVPLVLSSDAGSVVLTDEERVLAAVGRQVEALRAAGYDRSEELSAVTTVVNRTCVLHRAAFTRVRADGSAIGRVETTYVVVEGPAGRRIVALLVHAAA</sequence>
<dbReference type="OrthoDB" id="4721368at2"/>
<dbReference type="Proteomes" id="UP000198386">
    <property type="component" value="Unassembled WGS sequence"/>
</dbReference>
<dbReference type="RefSeq" id="WP_089402056.1">
    <property type="nucleotide sequence ID" value="NZ_FZOH01000001.1"/>
</dbReference>